<name>A0A834HEZ1_RHOSS</name>
<gene>
    <name evidence="1" type="ORF">RHSIM_Rhsim02G0057900</name>
</gene>
<dbReference type="AlphaFoldDB" id="A0A834HEZ1"/>
<reference evidence="1" key="1">
    <citation type="submission" date="2019-11" db="EMBL/GenBank/DDBJ databases">
        <authorList>
            <person name="Liu Y."/>
            <person name="Hou J."/>
            <person name="Li T.-Q."/>
            <person name="Guan C.-H."/>
            <person name="Wu X."/>
            <person name="Wu H.-Z."/>
            <person name="Ling F."/>
            <person name="Zhang R."/>
            <person name="Shi X.-G."/>
            <person name="Ren J.-P."/>
            <person name="Chen E.-F."/>
            <person name="Sun J.-M."/>
        </authorList>
    </citation>
    <scope>NUCLEOTIDE SEQUENCE</scope>
    <source>
        <strain evidence="1">Adult_tree_wgs_1</strain>
        <tissue evidence="1">Leaves</tissue>
    </source>
</reference>
<dbReference type="EMBL" id="WJXA01000002">
    <property type="protein sequence ID" value="KAF7151056.1"/>
    <property type="molecule type" value="Genomic_DNA"/>
</dbReference>
<proteinExistence type="predicted"/>
<evidence type="ECO:0000313" key="1">
    <source>
        <dbReference type="EMBL" id="KAF7151056.1"/>
    </source>
</evidence>
<protein>
    <submittedName>
        <fullName evidence="1">Uncharacterized protein</fullName>
    </submittedName>
</protein>
<comment type="caution">
    <text evidence="1">The sequence shown here is derived from an EMBL/GenBank/DDBJ whole genome shotgun (WGS) entry which is preliminary data.</text>
</comment>
<evidence type="ECO:0000313" key="2">
    <source>
        <dbReference type="Proteomes" id="UP000626092"/>
    </source>
</evidence>
<accession>A0A834HEZ1</accession>
<keyword evidence="2" id="KW-1185">Reference proteome</keyword>
<organism evidence="1 2">
    <name type="scientific">Rhododendron simsii</name>
    <name type="common">Sims's rhododendron</name>
    <dbReference type="NCBI Taxonomy" id="118357"/>
    <lineage>
        <taxon>Eukaryota</taxon>
        <taxon>Viridiplantae</taxon>
        <taxon>Streptophyta</taxon>
        <taxon>Embryophyta</taxon>
        <taxon>Tracheophyta</taxon>
        <taxon>Spermatophyta</taxon>
        <taxon>Magnoliopsida</taxon>
        <taxon>eudicotyledons</taxon>
        <taxon>Gunneridae</taxon>
        <taxon>Pentapetalae</taxon>
        <taxon>asterids</taxon>
        <taxon>Ericales</taxon>
        <taxon>Ericaceae</taxon>
        <taxon>Ericoideae</taxon>
        <taxon>Rhodoreae</taxon>
        <taxon>Rhododendron</taxon>
    </lineage>
</organism>
<dbReference type="Proteomes" id="UP000626092">
    <property type="component" value="Unassembled WGS sequence"/>
</dbReference>
<sequence>MLLRSFVGILIDSVDNGNGQFNLNSANNPITSNDQDPLTIHLWLWKLHLPSHSLEIWAHFPNLQAGDLAGDADNSSPTVVLDKLAQTFRSSNCQGSFPS</sequence>